<comment type="caution">
    <text evidence="1">The sequence shown here is derived from an EMBL/GenBank/DDBJ whole genome shotgun (WGS) entry which is preliminary data.</text>
</comment>
<evidence type="ECO:0000313" key="1">
    <source>
        <dbReference type="EMBL" id="KKK74372.1"/>
    </source>
</evidence>
<sequence>MTKLYIVTHEYEHCGECANCG</sequence>
<proteinExistence type="predicted"/>
<organism evidence="1">
    <name type="scientific">marine sediment metagenome</name>
    <dbReference type="NCBI Taxonomy" id="412755"/>
    <lineage>
        <taxon>unclassified sequences</taxon>
        <taxon>metagenomes</taxon>
        <taxon>ecological metagenomes</taxon>
    </lineage>
</organism>
<dbReference type="AlphaFoldDB" id="A0A0F8XZ84"/>
<gene>
    <name evidence="1" type="ORF">LCGC14_2884420</name>
</gene>
<name>A0A0F8XZ84_9ZZZZ</name>
<accession>A0A0F8XZ84</accession>
<protein>
    <submittedName>
        <fullName evidence="1">Uncharacterized protein</fullName>
    </submittedName>
</protein>
<dbReference type="EMBL" id="LAZR01056352">
    <property type="protein sequence ID" value="KKK74372.1"/>
    <property type="molecule type" value="Genomic_DNA"/>
</dbReference>
<feature type="non-terminal residue" evidence="1">
    <location>
        <position position="21"/>
    </location>
</feature>
<reference evidence="1" key="1">
    <citation type="journal article" date="2015" name="Nature">
        <title>Complex archaea that bridge the gap between prokaryotes and eukaryotes.</title>
        <authorList>
            <person name="Spang A."/>
            <person name="Saw J.H."/>
            <person name="Jorgensen S.L."/>
            <person name="Zaremba-Niedzwiedzka K."/>
            <person name="Martijn J."/>
            <person name="Lind A.E."/>
            <person name="van Eijk R."/>
            <person name="Schleper C."/>
            <person name="Guy L."/>
            <person name="Ettema T.J."/>
        </authorList>
    </citation>
    <scope>NUCLEOTIDE SEQUENCE</scope>
</reference>